<dbReference type="EMBL" id="CYRY02015592">
    <property type="protein sequence ID" value="VCW85532.1"/>
    <property type="molecule type" value="Genomic_DNA"/>
</dbReference>
<sequence>HTHTHTHAHARAHTHAHTSVSPGNLSFYSQRPLACLQEPPTWDLPLSGPRGQMGATEVGSGWGGERRAPGPPLPTTLGQWWSSLSLGSLSCEMGSPLGLAYPSPQAQGQTRESRRRFWKHGSTGRWWQEGS</sequence>
<gene>
    <name evidence="2" type="ORF">BN2614_LOCUS3</name>
</gene>
<feature type="region of interest" description="Disordered" evidence="1">
    <location>
        <begin position="1"/>
        <end position="23"/>
    </location>
</feature>
<reference evidence="2 3" key="1">
    <citation type="submission" date="2018-10" db="EMBL/GenBank/DDBJ databases">
        <authorList>
            <person name="Ekblom R."/>
            <person name="Jareborg N."/>
        </authorList>
    </citation>
    <scope>NUCLEOTIDE SEQUENCE [LARGE SCALE GENOMIC DNA]</scope>
    <source>
        <tissue evidence="2">Muscle</tissue>
    </source>
</reference>
<dbReference type="AlphaFoldDB" id="A0A9X9LTD5"/>
<organism evidence="2 3">
    <name type="scientific">Gulo gulo</name>
    <name type="common">Wolverine</name>
    <name type="synonym">Gluton</name>
    <dbReference type="NCBI Taxonomy" id="48420"/>
    <lineage>
        <taxon>Eukaryota</taxon>
        <taxon>Metazoa</taxon>
        <taxon>Chordata</taxon>
        <taxon>Craniata</taxon>
        <taxon>Vertebrata</taxon>
        <taxon>Euteleostomi</taxon>
        <taxon>Mammalia</taxon>
        <taxon>Eutheria</taxon>
        <taxon>Laurasiatheria</taxon>
        <taxon>Carnivora</taxon>
        <taxon>Caniformia</taxon>
        <taxon>Musteloidea</taxon>
        <taxon>Mustelidae</taxon>
        <taxon>Guloninae</taxon>
        <taxon>Gulo</taxon>
    </lineage>
</organism>
<feature type="region of interest" description="Disordered" evidence="1">
    <location>
        <begin position="39"/>
        <end position="74"/>
    </location>
</feature>
<proteinExistence type="predicted"/>
<evidence type="ECO:0000313" key="2">
    <source>
        <dbReference type="EMBL" id="VCW85532.1"/>
    </source>
</evidence>
<comment type="caution">
    <text evidence="2">The sequence shown here is derived from an EMBL/GenBank/DDBJ whole genome shotgun (WGS) entry which is preliminary data.</text>
</comment>
<feature type="compositionally biased region" description="Basic residues" evidence="1">
    <location>
        <begin position="1"/>
        <end position="16"/>
    </location>
</feature>
<keyword evidence="3" id="KW-1185">Reference proteome</keyword>
<feature type="non-terminal residue" evidence="2">
    <location>
        <position position="1"/>
    </location>
</feature>
<dbReference type="Proteomes" id="UP000269945">
    <property type="component" value="Unassembled WGS sequence"/>
</dbReference>
<feature type="region of interest" description="Disordered" evidence="1">
    <location>
        <begin position="100"/>
        <end position="131"/>
    </location>
</feature>
<name>A0A9X9LTD5_GULGU</name>
<accession>A0A9X9LTD5</accession>
<evidence type="ECO:0000313" key="3">
    <source>
        <dbReference type="Proteomes" id="UP000269945"/>
    </source>
</evidence>
<protein>
    <submittedName>
        <fullName evidence="2">Uncharacterized protein</fullName>
    </submittedName>
</protein>
<evidence type="ECO:0000256" key="1">
    <source>
        <dbReference type="SAM" id="MobiDB-lite"/>
    </source>
</evidence>